<dbReference type="OrthoDB" id="9788155at2"/>
<dbReference type="PANTHER" id="PTHR40572:SF1">
    <property type="entry name" value="PROTEIN BAX"/>
    <property type="match status" value="1"/>
</dbReference>
<dbReference type="RefSeq" id="WP_152307429.1">
    <property type="nucleotide sequence ID" value="NZ_CP043617.1"/>
</dbReference>
<proteinExistence type="predicted"/>
<evidence type="ECO:0000259" key="1">
    <source>
        <dbReference type="SMART" id="SM00047"/>
    </source>
</evidence>
<organism evidence="2 3">
    <name type="scientific">Sulfurimonas lithotrophica</name>
    <dbReference type="NCBI Taxonomy" id="2590022"/>
    <lineage>
        <taxon>Bacteria</taxon>
        <taxon>Pseudomonadati</taxon>
        <taxon>Campylobacterota</taxon>
        <taxon>Epsilonproteobacteria</taxon>
        <taxon>Campylobacterales</taxon>
        <taxon>Sulfurimonadaceae</taxon>
        <taxon>Sulfurimonas</taxon>
    </lineage>
</organism>
<dbReference type="AlphaFoldDB" id="A0A5P8P1F0"/>
<feature type="domain" description="Mannosyl-glycoprotein endo-beta-N-acetylglucosamidase-like" evidence="1">
    <location>
        <begin position="57"/>
        <end position="186"/>
    </location>
</feature>
<evidence type="ECO:0000313" key="2">
    <source>
        <dbReference type="EMBL" id="QFR49485.1"/>
    </source>
</evidence>
<protein>
    <recommendedName>
        <fullName evidence="1">Mannosyl-glycoprotein endo-beta-N-acetylglucosamidase-like domain-containing protein</fullName>
    </recommendedName>
</protein>
<dbReference type="PANTHER" id="PTHR40572">
    <property type="entry name" value="PROTEIN BAX"/>
    <property type="match status" value="1"/>
</dbReference>
<dbReference type="EMBL" id="CP043617">
    <property type="protein sequence ID" value="QFR49485.1"/>
    <property type="molecule type" value="Genomic_DNA"/>
</dbReference>
<dbReference type="SMART" id="SM00047">
    <property type="entry name" value="LYZ2"/>
    <property type="match status" value="1"/>
</dbReference>
<reference evidence="2 3" key="1">
    <citation type="submission" date="2019-09" db="EMBL/GenBank/DDBJ databases">
        <title>Sulfurimonas gotlandica sp. nov., a chemoautotrophic and psychrotolerant epsilonproteobacterium isolated from a pelagic redoxcline, and an emended description of the genus Sulfurimonas.</title>
        <authorList>
            <person name="Wang S."/>
            <person name="Jiang L."/>
            <person name="Shao S."/>
        </authorList>
    </citation>
    <scope>NUCLEOTIDE SEQUENCE [LARGE SCALE GENOMIC DNA]</scope>
    <source>
        <strain evidence="2 3">GYSZ_1</strain>
    </source>
</reference>
<dbReference type="Proteomes" id="UP000326944">
    <property type="component" value="Chromosome"/>
</dbReference>
<dbReference type="GO" id="GO:0004040">
    <property type="term" value="F:amidase activity"/>
    <property type="evidence" value="ECO:0007669"/>
    <property type="project" value="InterPro"/>
</dbReference>
<dbReference type="InterPro" id="IPR002901">
    <property type="entry name" value="MGlyc_endo_b_GlcNAc-like_dom"/>
</dbReference>
<accession>A0A5P8P1F0</accession>
<dbReference type="KEGG" id="sulg:FJR48_06970"/>
<name>A0A5P8P1F0_9BACT</name>
<dbReference type="Pfam" id="PF01832">
    <property type="entry name" value="Glucosaminidase"/>
    <property type="match status" value="1"/>
</dbReference>
<keyword evidence="3" id="KW-1185">Reference proteome</keyword>
<dbReference type="Gene3D" id="1.10.530.10">
    <property type="match status" value="1"/>
</dbReference>
<gene>
    <name evidence="2" type="ORF">FJR48_06970</name>
</gene>
<sequence>MGLVFPVLAFSNETKVKKQSFYKLVVPAVNKVYAELDYRYKTLKKNIDNNNTNSSVVLKYMKKYKAKNYKDLLKRVKPHPKSIAIAQAAMESGWATSRFTKVANNLFGIWSYNKNEPRIPASVKRVDKTVYVKKYPSLTDSIRDYYFVLATGYAYAEFRELKMKTDDPFKLVKKLDMYSEKRSKYSEELIKVIKYNKLYKY</sequence>
<evidence type="ECO:0000313" key="3">
    <source>
        <dbReference type="Proteomes" id="UP000326944"/>
    </source>
</evidence>
<dbReference type="InterPro" id="IPR053195">
    <property type="entry name" value="Bax-like"/>
</dbReference>